<proteinExistence type="predicted"/>
<dbReference type="AlphaFoldDB" id="A0A438MYN6"/>
<dbReference type="Proteomes" id="UP000288859">
    <property type="component" value="Unassembled WGS sequence"/>
</dbReference>
<accession>A0A438MYN6</accession>
<organism evidence="2 3">
    <name type="scientific">Exophiala mesophila</name>
    <name type="common">Black yeast-like fungus</name>
    <dbReference type="NCBI Taxonomy" id="212818"/>
    <lineage>
        <taxon>Eukaryota</taxon>
        <taxon>Fungi</taxon>
        <taxon>Dikarya</taxon>
        <taxon>Ascomycota</taxon>
        <taxon>Pezizomycotina</taxon>
        <taxon>Eurotiomycetes</taxon>
        <taxon>Chaetothyriomycetidae</taxon>
        <taxon>Chaetothyriales</taxon>
        <taxon>Herpotrichiellaceae</taxon>
        <taxon>Exophiala</taxon>
    </lineage>
</organism>
<dbReference type="EMBL" id="NAJM01000034">
    <property type="protein sequence ID" value="RVX68853.1"/>
    <property type="molecule type" value="Genomic_DNA"/>
</dbReference>
<evidence type="ECO:0000313" key="3">
    <source>
        <dbReference type="Proteomes" id="UP000288859"/>
    </source>
</evidence>
<gene>
    <name evidence="2" type="ORF">B0A52_07508</name>
</gene>
<dbReference type="OrthoDB" id="10293186at2759"/>
<comment type="caution">
    <text evidence="2">The sequence shown here is derived from an EMBL/GenBank/DDBJ whole genome shotgun (WGS) entry which is preliminary data.</text>
</comment>
<dbReference type="VEuPathDB" id="FungiDB:PV10_02990"/>
<feature type="region of interest" description="Disordered" evidence="1">
    <location>
        <begin position="1"/>
        <end position="32"/>
    </location>
</feature>
<reference evidence="2 3" key="1">
    <citation type="submission" date="2017-03" db="EMBL/GenBank/DDBJ databases">
        <title>Genomes of endolithic fungi from Antarctica.</title>
        <authorList>
            <person name="Coleine C."/>
            <person name="Masonjones S."/>
            <person name="Stajich J.E."/>
        </authorList>
    </citation>
    <scope>NUCLEOTIDE SEQUENCE [LARGE SCALE GENOMIC DNA]</scope>
    <source>
        <strain evidence="2 3">CCFEE 6314</strain>
    </source>
</reference>
<protein>
    <submittedName>
        <fullName evidence="2">Uncharacterized protein</fullName>
    </submittedName>
</protein>
<evidence type="ECO:0000313" key="2">
    <source>
        <dbReference type="EMBL" id="RVX68853.1"/>
    </source>
</evidence>
<feature type="compositionally biased region" description="Polar residues" evidence="1">
    <location>
        <begin position="1"/>
        <end position="10"/>
    </location>
</feature>
<evidence type="ECO:0000256" key="1">
    <source>
        <dbReference type="SAM" id="MobiDB-lite"/>
    </source>
</evidence>
<name>A0A438MYN6_EXOME</name>
<sequence>MSADGQQCQLSRVDGGQIGGVSDGSPMYAQSAPPEDPFMTMSNEGPHRPHRILQPSQELVSVFKSCRISLQRQQKQRIEAAAQSKFVLDQKIAMNITKPLKKVESATDTAQLQQDATGQHGCRDQKQLCDPFTPPGQIGLRPRDIPRPSMNSRNQKCRLKDAGQIHQTPTPSGWNPELRPPMTTSHMALLLEHIELKDNIKALTSLLKYHLGLNDGEVEFLAKMEMAKMEL</sequence>